<protein>
    <submittedName>
        <fullName evidence="4">Glycosyl hydrolase-like 10</fullName>
    </submittedName>
</protein>
<dbReference type="Proteomes" id="UP000184280">
    <property type="component" value="Unassembled WGS sequence"/>
</dbReference>
<dbReference type="Pfam" id="PF02638">
    <property type="entry name" value="GHL10"/>
    <property type="match status" value="1"/>
</dbReference>
<sequence>MALALMLAMTTWAQKREMRGAWIQCVNGQFQNLGTKKMQQTLTYQLDELKKDGVNVIIFQVRPECDALYESKIEPWSRFLTGTQGKAPNPYWDPLQWMIDECHKRGMELHAWINPFRAKTKTTHQLANNHIAVRKPYSCFAYDDLFILNPGMQENRDYICMVAKDIVARYDVDGIHMDDYFYPYPVKGLSIPDDELFHDHSNGIKDQNDWRRYNVNLFIEQFYQAIHEVKPWVKVGISPFGIYRNKKSSPVGSNTNGTQNYDDLYADILLWVNNGWLDYCVPQLYWEIGNKAADYATLIKWWNQHAANRPLVIGEDVERTVKYPDLQNPNKHQMDAKMNLHRANPAVKGTVLWYAKAAVDNVGNYGTLLRTKYWQNPALQPEMPFLSDKAPKKVKKLAPVWTEDGYILFWTPTHSKHWDQHPNKFVVYRFAKGEKVNVNDASKIVAITDKPFYKLPYDEGKEKFTYVVTALNRIQNESKPASKKIKL</sequence>
<dbReference type="Proteomes" id="UP000182257">
    <property type="component" value="Unassembled WGS sequence"/>
</dbReference>
<dbReference type="SUPFAM" id="SSF51445">
    <property type="entry name" value="(Trans)glycosidases"/>
    <property type="match status" value="1"/>
</dbReference>
<dbReference type="GO" id="GO:0016787">
    <property type="term" value="F:hydrolase activity"/>
    <property type="evidence" value="ECO:0007669"/>
    <property type="project" value="UniProtKB-KW"/>
</dbReference>
<dbReference type="AlphaFoldDB" id="A0A1M7CB24"/>
<dbReference type="PANTHER" id="PTHR43405">
    <property type="entry name" value="GLYCOSYL HYDROLASE DIGH"/>
    <property type="match status" value="1"/>
</dbReference>
<name>A0A1M7CB24_XYLRU</name>
<reference evidence="3 5" key="1">
    <citation type="submission" date="2016-10" db="EMBL/GenBank/DDBJ databases">
        <authorList>
            <person name="de Groot N.N."/>
        </authorList>
    </citation>
    <scope>NUCLEOTIDE SEQUENCE [LARGE SCALE GENOMIC DNA]</scope>
    <source>
        <strain evidence="3 5">D31d</strain>
    </source>
</reference>
<dbReference type="InterPro" id="IPR003790">
    <property type="entry name" value="GHL10"/>
</dbReference>
<keyword evidence="1" id="KW-0732">Signal</keyword>
<reference evidence="4 6" key="2">
    <citation type="submission" date="2016-11" db="EMBL/GenBank/DDBJ databases">
        <authorList>
            <person name="Jaros S."/>
            <person name="Januszkiewicz K."/>
            <person name="Wedrychowicz H."/>
        </authorList>
    </citation>
    <scope>NUCLEOTIDE SEQUENCE [LARGE SCALE GENOMIC DNA]</scope>
    <source>
        <strain evidence="4 6">BPI-34</strain>
    </source>
</reference>
<evidence type="ECO:0000259" key="2">
    <source>
        <dbReference type="Pfam" id="PF02638"/>
    </source>
</evidence>
<evidence type="ECO:0000313" key="4">
    <source>
        <dbReference type="EMBL" id="SHL64336.1"/>
    </source>
</evidence>
<dbReference type="OrthoDB" id="9773203at2"/>
<evidence type="ECO:0000313" key="6">
    <source>
        <dbReference type="Proteomes" id="UP000184280"/>
    </source>
</evidence>
<dbReference type="EMBL" id="FNRF01000002">
    <property type="protein sequence ID" value="SEA32877.1"/>
    <property type="molecule type" value="Genomic_DNA"/>
</dbReference>
<dbReference type="PANTHER" id="PTHR43405:SF1">
    <property type="entry name" value="GLYCOSYL HYDROLASE DIGH"/>
    <property type="match status" value="1"/>
</dbReference>
<dbReference type="Gene3D" id="3.20.20.80">
    <property type="entry name" value="Glycosidases"/>
    <property type="match status" value="1"/>
</dbReference>
<evidence type="ECO:0000313" key="3">
    <source>
        <dbReference type="EMBL" id="SEA32877.1"/>
    </source>
</evidence>
<accession>A0A1M7CB24</accession>
<proteinExistence type="predicted"/>
<evidence type="ECO:0000256" key="1">
    <source>
        <dbReference type="ARBA" id="ARBA00022729"/>
    </source>
</evidence>
<keyword evidence="4" id="KW-0378">Hydrolase</keyword>
<organism evidence="4 6">
    <name type="scientific">Xylanibacter ruminicola</name>
    <name type="common">Prevotella ruminicola</name>
    <dbReference type="NCBI Taxonomy" id="839"/>
    <lineage>
        <taxon>Bacteria</taxon>
        <taxon>Pseudomonadati</taxon>
        <taxon>Bacteroidota</taxon>
        <taxon>Bacteroidia</taxon>
        <taxon>Bacteroidales</taxon>
        <taxon>Prevotellaceae</taxon>
        <taxon>Xylanibacter</taxon>
    </lineage>
</organism>
<evidence type="ECO:0000313" key="5">
    <source>
        <dbReference type="Proteomes" id="UP000182257"/>
    </source>
</evidence>
<feature type="domain" description="Glycosyl hydrolase-like 10" evidence="2">
    <location>
        <begin position="17"/>
        <end position="312"/>
    </location>
</feature>
<dbReference type="InterPro" id="IPR052177">
    <property type="entry name" value="Divisome_Glycosyl_Hydrolase"/>
</dbReference>
<gene>
    <name evidence="4" type="ORF">SAMN04488494_0366</name>
    <name evidence="3" type="ORF">SAMN05216462_1128</name>
</gene>
<dbReference type="InterPro" id="IPR017853">
    <property type="entry name" value="GH"/>
</dbReference>
<dbReference type="EMBL" id="FRCJ01000001">
    <property type="protein sequence ID" value="SHL64336.1"/>
    <property type="molecule type" value="Genomic_DNA"/>
</dbReference>